<gene>
    <name evidence="1" type="ORF">XI38_04980</name>
</gene>
<dbReference type="KEGG" id="mcw:A8L33_08885"/>
<accession>A0A0M8MJ94</accession>
<organism evidence="1 2">
    <name type="scientific">Microbacterium aurantiacum</name>
    <dbReference type="NCBI Taxonomy" id="162393"/>
    <lineage>
        <taxon>Bacteria</taxon>
        <taxon>Bacillati</taxon>
        <taxon>Actinomycetota</taxon>
        <taxon>Actinomycetes</taxon>
        <taxon>Micrococcales</taxon>
        <taxon>Microbacteriaceae</taxon>
        <taxon>Microbacterium</taxon>
    </lineage>
</organism>
<protein>
    <submittedName>
        <fullName evidence="1">Uncharacterized protein</fullName>
    </submittedName>
</protein>
<evidence type="ECO:0000313" key="1">
    <source>
        <dbReference type="EMBL" id="KOS11227.1"/>
    </source>
</evidence>
<dbReference type="Proteomes" id="UP000037737">
    <property type="component" value="Unassembled WGS sequence"/>
</dbReference>
<dbReference type="AlphaFoldDB" id="A0A0M8MJ94"/>
<evidence type="ECO:0000313" key="2">
    <source>
        <dbReference type="Proteomes" id="UP000037737"/>
    </source>
</evidence>
<name>A0A0M8MJ94_9MICO</name>
<dbReference type="PATRIC" id="fig|84292.3.peg.1028"/>
<sequence>MILSDAAHERLSDDIRRAYEQEIQDARLRGRIEAFEQTLAWLRRTVLLRMLALGQDECGEVVTCGFVVMRCLMKQLRRAGTVEVGRRAAARCGSEAPLHGASQKKWVLSQGLVLCIVRRNCKGAAWQKS</sequence>
<keyword evidence="2" id="KW-1185">Reference proteome</keyword>
<dbReference type="EMBL" id="LAVO01000005">
    <property type="protein sequence ID" value="KOS11227.1"/>
    <property type="molecule type" value="Genomic_DNA"/>
</dbReference>
<reference evidence="1" key="1">
    <citation type="submission" date="2015-04" db="EMBL/GenBank/DDBJ databases">
        <title>Complete genome sequence of Microbacterium chocolatum SIT 101, a bacterium enantioselectively hydrolyzing mesomeric diesters.</title>
        <authorList>
            <person name="Li X."/>
            <person name="Xu Y."/>
        </authorList>
    </citation>
    <scope>NUCLEOTIDE SEQUENCE [LARGE SCALE GENOMIC DNA]</scope>
    <source>
        <strain evidence="1">SIT 101</strain>
    </source>
</reference>
<comment type="caution">
    <text evidence="1">The sequence shown here is derived from an EMBL/GenBank/DDBJ whole genome shotgun (WGS) entry which is preliminary data.</text>
</comment>
<proteinExistence type="predicted"/>